<feature type="transmembrane region" description="Helical" evidence="4">
    <location>
        <begin position="295"/>
        <end position="317"/>
    </location>
</feature>
<keyword evidence="4" id="KW-0472">Membrane</keyword>
<sequence>MQPEQEYNLNTGTPSVAGRDASRVISNTTTLQTEQGTLTEGDQGVQWTRQGNIKDADEPQDEEKRHYIAEDDASSSSSSDVSSTTPTSRPGPLRRQQTARSIVAAPYANSWIPEVDDVEKQHSRPRSASSASTLPPGNDNESTNPTASRVSTDAFGNTYPEGGRQAYLCVLGSFSGLTAALGIMNTIGTYQAYLSTHQLRDSSEGSIAWIFGVYAFLSFFCGIQIGPLFDAYGPRLLIFIGSVFLMAAQLLLAQCSVYWHFMLCFGVVGGIGTSLIFTPAISAIGHFFLRRRGQFVGLASTGGAVGGVIFPLTLQALIPRIGFAWSVRLIALLNLILLTLANLFIRSRLPPPSSKISLRSILPDVTIFRDLSFTFTTMAVFFTEWALFIPLSYVPSYCLTHGVSTTLSYQLIAVLNAGSSFGRYIPGLVADKIGRFNSIIITIFLCAVFALGLWLPANGNLGIIIAFLCLFGFASGSGIGLAPVCIGQLCKTENLGRYYATCYTVASFATLTGLPIAGNILSSGGGEKGNWSGMILFTGCAYLGALACFTAARVRGVGWSLSKKY</sequence>
<dbReference type="InterPro" id="IPR050327">
    <property type="entry name" value="Proton-linked_MCT"/>
</dbReference>
<evidence type="ECO:0000256" key="2">
    <source>
        <dbReference type="ARBA" id="ARBA00006727"/>
    </source>
</evidence>
<keyword evidence="4" id="KW-0812">Transmembrane</keyword>
<feature type="transmembrane region" description="Helical" evidence="4">
    <location>
        <begin position="498"/>
        <end position="521"/>
    </location>
</feature>
<feature type="transmembrane region" description="Helical" evidence="4">
    <location>
        <begin position="323"/>
        <end position="345"/>
    </location>
</feature>
<reference evidence="6 7" key="1">
    <citation type="submission" date="2015-05" db="EMBL/GenBank/DDBJ databases">
        <title>Distinctive expansion of gene families associated with plant cell wall degradation and secondary metabolism in the genomes of grapevine trunk pathogens.</title>
        <authorList>
            <person name="Lawrence D.P."/>
            <person name="Travadon R."/>
            <person name="Rolshausen P.E."/>
            <person name="Baumgartner K."/>
        </authorList>
    </citation>
    <scope>NUCLEOTIDE SEQUENCE [LARGE SCALE GENOMIC DNA]</scope>
    <source>
        <strain evidence="6">UCRPC4</strain>
    </source>
</reference>
<feature type="transmembrane region" description="Helical" evidence="4">
    <location>
        <begin position="436"/>
        <end position="455"/>
    </location>
</feature>
<comment type="subcellular location">
    <subcellularLocation>
        <location evidence="1">Membrane</location>
        <topology evidence="1">Multi-pass membrane protein</topology>
    </subcellularLocation>
</comment>
<feature type="compositionally biased region" description="Polar residues" evidence="3">
    <location>
        <begin position="126"/>
        <end position="155"/>
    </location>
</feature>
<evidence type="ECO:0000313" key="6">
    <source>
        <dbReference type="EMBL" id="KKY18057.1"/>
    </source>
</evidence>
<reference evidence="6 7" key="2">
    <citation type="submission" date="2015-05" db="EMBL/GenBank/DDBJ databases">
        <authorList>
            <person name="Morales-Cruz A."/>
            <person name="Amrine K.C."/>
            <person name="Cantu D."/>
        </authorList>
    </citation>
    <scope>NUCLEOTIDE SEQUENCE [LARGE SCALE GENOMIC DNA]</scope>
    <source>
        <strain evidence="6">UCRPC4</strain>
    </source>
</reference>
<dbReference type="GO" id="GO:0016020">
    <property type="term" value="C:membrane"/>
    <property type="evidence" value="ECO:0007669"/>
    <property type="project" value="UniProtKB-SubCell"/>
</dbReference>
<evidence type="ECO:0000256" key="1">
    <source>
        <dbReference type="ARBA" id="ARBA00004141"/>
    </source>
</evidence>
<dbReference type="CDD" id="cd17352">
    <property type="entry name" value="MFS_MCT_SLC16"/>
    <property type="match status" value="1"/>
</dbReference>
<evidence type="ECO:0000259" key="5">
    <source>
        <dbReference type="PROSITE" id="PS50850"/>
    </source>
</evidence>
<evidence type="ECO:0000313" key="7">
    <source>
        <dbReference type="Proteomes" id="UP000053317"/>
    </source>
</evidence>
<feature type="compositionally biased region" description="Low complexity" evidence="3">
    <location>
        <begin position="28"/>
        <end position="41"/>
    </location>
</feature>
<evidence type="ECO:0000256" key="3">
    <source>
        <dbReference type="SAM" id="MobiDB-lite"/>
    </source>
</evidence>
<comment type="caution">
    <text evidence="6">The sequence shown here is derived from an EMBL/GenBank/DDBJ whole genome shotgun (WGS) entry which is preliminary data.</text>
</comment>
<comment type="similarity">
    <text evidence="2">Belongs to the major facilitator superfamily. Monocarboxylate porter (TC 2.A.1.13) family.</text>
</comment>
<feature type="transmembrane region" description="Helical" evidence="4">
    <location>
        <begin position="236"/>
        <end position="252"/>
    </location>
</feature>
<feature type="transmembrane region" description="Helical" evidence="4">
    <location>
        <begin position="407"/>
        <end position="424"/>
    </location>
</feature>
<dbReference type="PANTHER" id="PTHR11360:SF177">
    <property type="entry name" value="RIBOFLAVIN TRANSPORTER MCH5"/>
    <property type="match status" value="1"/>
</dbReference>
<name>A0A0G2E4W0_PHACM</name>
<dbReference type="Gene3D" id="1.20.1250.20">
    <property type="entry name" value="MFS general substrate transporter like domains"/>
    <property type="match status" value="1"/>
</dbReference>
<feature type="transmembrane region" description="Helical" evidence="4">
    <location>
        <begin position="207"/>
        <end position="229"/>
    </location>
</feature>
<dbReference type="InterPro" id="IPR011701">
    <property type="entry name" value="MFS"/>
</dbReference>
<feature type="transmembrane region" description="Helical" evidence="4">
    <location>
        <begin position="533"/>
        <end position="554"/>
    </location>
</feature>
<keyword evidence="7" id="KW-1185">Reference proteome</keyword>
<protein>
    <submittedName>
        <fullName evidence="6">Putative mfs monocarboxylate</fullName>
    </submittedName>
</protein>
<feature type="domain" description="Major facilitator superfamily (MFS) profile" evidence="5">
    <location>
        <begin position="168"/>
        <end position="556"/>
    </location>
</feature>
<feature type="transmembrane region" description="Helical" evidence="4">
    <location>
        <begin position="366"/>
        <end position="387"/>
    </location>
</feature>
<dbReference type="GO" id="GO:0022857">
    <property type="term" value="F:transmembrane transporter activity"/>
    <property type="evidence" value="ECO:0007669"/>
    <property type="project" value="InterPro"/>
</dbReference>
<feature type="compositionally biased region" description="Basic and acidic residues" evidence="3">
    <location>
        <begin position="52"/>
        <end position="69"/>
    </location>
</feature>
<dbReference type="InterPro" id="IPR020846">
    <property type="entry name" value="MFS_dom"/>
</dbReference>
<dbReference type="Proteomes" id="UP000053317">
    <property type="component" value="Unassembled WGS sequence"/>
</dbReference>
<dbReference type="PROSITE" id="PS50850">
    <property type="entry name" value="MFS"/>
    <property type="match status" value="1"/>
</dbReference>
<feature type="transmembrane region" description="Helical" evidence="4">
    <location>
        <begin position="461"/>
        <end position="486"/>
    </location>
</feature>
<dbReference type="InterPro" id="IPR036259">
    <property type="entry name" value="MFS_trans_sf"/>
</dbReference>
<dbReference type="Pfam" id="PF07690">
    <property type="entry name" value="MFS_1"/>
    <property type="match status" value="1"/>
</dbReference>
<dbReference type="EMBL" id="LCWF01000133">
    <property type="protein sequence ID" value="KKY18057.1"/>
    <property type="molecule type" value="Genomic_DNA"/>
</dbReference>
<dbReference type="PANTHER" id="PTHR11360">
    <property type="entry name" value="MONOCARBOXYLATE TRANSPORTER"/>
    <property type="match status" value="1"/>
</dbReference>
<feature type="transmembrane region" description="Helical" evidence="4">
    <location>
        <begin position="258"/>
        <end position="283"/>
    </location>
</feature>
<feature type="compositionally biased region" description="Low complexity" evidence="3">
    <location>
        <begin position="74"/>
        <end position="88"/>
    </location>
</feature>
<evidence type="ECO:0000256" key="4">
    <source>
        <dbReference type="SAM" id="Phobius"/>
    </source>
</evidence>
<feature type="region of interest" description="Disordered" evidence="3">
    <location>
        <begin position="1"/>
        <end position="98"/>
    </location>
</feature>
<feature type="compositionally biased region" description="Polar residues" evidence="3">
    <location>
        <begin position="1"/>
        <end position="14"/>
    </location>
</feature>
<organism evidence="6 7">
    <name type="scientific">Phaeomoniella chlamydospora</name>
    <name type="common">Phaeoacremonium chlamydosporum</name>
    <dbReference type="NCBI Taxonomy" id="158046"/>
    <lineage>
        <taxon>Eukaryota</taxon>
        <taxon>Fungi</taxon>
        <taxon>Dikarya</taxon>
        <taxon>Ascomycota</taxon>
        <taxon>Pezizomycotina</taxon>
        <taxon>Eurotiomycetes</taxon>
        <taxon>Chaetothyriomycetidae</taxon>
        <taxon>Phaeomoniellales</taxon>
        <taxon>Phaeomoniellaceae</taxon>
        <taxon>Phaeomoniella</taxon>
    </lineage>
</organism>
<dbReference type="OrthoDB" id="410267at2759"/>
<dbReference type="SUPFAM" id="SSF103473">
    <property type="entry name" value="MFS general substrate transporter"/>
    <property type="match status" value="1"/>
</dbReference>
<proteinExistence type="inferred from homology"/>
<gene>
    <name evidence="6" type="ORF">UCRPC4_g05261</name>
</gene>
<feature type="region of interest" description="Disordered" evidence="3">
    <location>
        <begin position="117"/>
        <end position="155"/>
    </location>
</feature>
<feature type="transmembrane region" description="Helical" evidence="4">
    <location>
        <begin position="166"/>
        <end position="187"/>
    </location>
</feature>
<accession>A0A0G2E4W0</accession>
<keyword evidence="4" id="KW-1133">Transmembrane helix</keyword>
<dbReference type="AlphaFoldDB" id="A0A0G2E4W0"/>